<dbReference type="Pfam" id="PF14583">
    <property type="entry name" value="Pectate_lyase22"/>
    <property type="match status" value="1"/>
</dbReference>
<dbReference type="Gene3D" id="2.130.10.10">
    <property type="entry name" value="YVTN repeat-like/Quinoprotein amine dehydrogenase"/>
    <property type="match status" value="1"/>
</dbReference>
<dbReference type="Proteomes" id="UP000018851">
    <property type="component" value="Chromosome"/>
</dbReference>
<dbReference type="STRING" id="1123269.NX02_22685"/>
<dbReference type="GO" id="GO:0045490">
    <property type="term" value="P:pectin catabolic process"/>
    <property type="evidence" value="ECO:0007669"/>
    <property type="project" value="InterPro"/>
</dbReference>
<dbReference type="SUPFAM" id="SSF82171">
    <property type="entry name" value="DPP6 N-terminal domain-like"/>
    <property type="match status" value="1"/>
</dbReference>
<dbReference type="PATRIC" id="fig|1123269.5.peg.4436"/>
<dbReference type="HOGENOM" id="CLU_610983_0_0_5"/>
<dbReference type="GO" id="GO:0047487">
    <property type="term" value="F:oligogalacturonide lyase activity"/>
    <property type="evidence" value="ECO:0007669"/>
    <property type="project" value="InterPro"/>
</dbReference>
<dbReference type="EMBL" id="CP006644">
    <property type="protein sequence ID" value="AHE56155.1"/>
    <property type="molecule type" value="Genomic_DNA"/>
</dbReference>
<feature type="signal peptide" evidence="1">
    <location>
        <begin position="1"/>
        <end position="30"/>
    </location>
</feature>
<proteinExistence type="predicted"/>
<accession>W0AKF2</accession>
<keyword evidence="1" id="KW-0732">Signal</keyword>
<dbReference type="AlphaFoldDB" id="W0AKF2"/>
<dbReference type="InterPro" id="IPR027946">
    <property type="entry name" value="Ogl_dom"/>
</dbReference>
<reference evidence="3 4" key="1">
    <citation type="submission" date="2013-07" db="EMBL/GenBank/DDBJ databases">
        <title>Completed genome of Sphingomonas sanxanigenens NX02.</title>
        <authorList>
            <person name="Ma T."/>
            <person name="Huang H."/>
            <person name="Wu M."/>
            <person name="Li X."/>
            <person name="Li G."/>
        </authorList>
    </citation>
    <scope>NUCLEOTIDE SEQUENCE [LARGE SCALE GENOMIC DNA]</scope>
    <source>
        <strain evidence="3 4">NX02</strain>
    </source>
</reference>
<protein>
    <submittedName>
        <fullName evidence="3">Oligogalacturonate lyase</fullName>
    </submittedName>
</protein>
<name>W0AKF2_9SPHN</name>
<evidence type="ECO:0000313" key="3">
    <source>
        <dbReference type="EMBL" id="AHE56155.1"/>
    </source>
</evidence>
<gene>
    <name evidence="3" type="ORF">NX02_22685</name>
</gene>
<dbReference type="KEGG" id="ssan:NX02_22685"/>
<dbReference type="eggNOG" id="COG0823">
    <property type="taxonomic scope" value="Bacteria"/>
</dbReference>
<organism evidence="3 4">
    <name type="scientific">Sphingomonas sanxanigenens DSM 19645 = NX02</name>
    <dbReference type="NCBI Taxonomy" id="1123269"/>
    <lineage>
        <taxon>Bacteria</taxon>
        <taxon>Pseudomonadati</taxon>
        <taxon>Pseudomonadota</taxon>
        <taxon>Alphaproteobacteria</taxon>
        <taxon>Sphingomonadales</taxon>
        <taxon>Sphingomonadaceae</taxon>
        <taxon>Sphingomonas</taxon>
    </lineage>
</organism>
<evidence type="ECO:0000313" key="4">
    <source>
        <dbReference type="Proteomes" id="UP000018851"/>
    </source>
</evidence>
<evidence type="ECO:0000256" key="1">
    <source>
        <dbReference type="SAM" id="SignalP"/>
    </source>
</evidence>
<keyword evidence="3" id="KW-0456">Lyase</keyword>
<evidence type="ECO:0000259" key="2">
    <source>
        <dbReference type="Pfam" id="PF14583"/>
    </source>
</evidence>
<feature type="chain" id="PRO_5004785550" evidence="1">
    <location>
        <begin position="31"/>
        <end position="448"/>
    </location>
</feature>
<dbReference type="InterPro" id="IPR015943">
    <property type="entry name" value="WD40/YVTN_repeat-like_dom_sf"/>
</dbReference>
<sequence>MTKGKIMRRFGLFALALALAPTALPSAARAEPVKEWVDALTGHRIVQISREAGSASLYFHQNSYTPQGDKMVISVPDGIAVVTLADWGVKPLVTGKDLQLLFTGRKTRTAYYASGPRNDGGGAKTIFGVDIDTGKVRRIATVERGSIGSINADETLLLGQWAASEKPLQPDGTQKQGGQPEIRQPFGQAHYAANGPDGKPLSFAEAKEVRLNERLEAKIPMEIFTIDIRTGARKVVVASTDWLNHVQFSPTDPNLIMYCHEGPWHKVDRIWTVRTDGSANTLVHKRMMNMEIAGHEFFSPDGKWIWYDLQTPRGEVFWLAGYEIATGKRKWFALDRNLWSVHYNQSPDRKIFSGDGGDSEMVAHAPDGKYLYLFTPKDVPDVAGIHAENSETLISPGTFVPEKIVDMRKHDYRLEPNITFTPDGKWMVFRSNMEGANHIYAVEVKGTK</sequence>
<keyword evidence="4" id="KW-1185">Reference proteome</keyword>
<feature type="domain" description="Oligogalacturonate lyase" evidence="2">
    <location>
        <begin position="221"/>
        <end position="444"/>
    </location>
</feature>